<dbReference type="InterPro" id="IPR036397">
    <property type="entry name" value="RNaseH_sf"/>
</dbReference>
<accession>A0AAU9UW42</accession>
<proteinExistence type="predicted"/>
<gene>
    <name evidence="2" type="ORF">EEDITHA_LOCUS16531</name>
</gene>
<evidence type="ECO:0000313" key="3">
    <source>
        <dbReference type="Proteomes" id="UP001153954"/>
    </source>
</evidence>
<keyword evidence="3" id="KW-1185">Reference proteome</keyword>
<evidence type="ECO:0000313" key="2">
    <source>
        <dbReference type="EMBL" id="CAH2101814.1"/>
    </source>
</evidence>
<reference evidence="2" key="1">
    <citation type="submission" date="2022-03" db="EMBL/GenBank/DDBJ databases">
        <authorList>
            <person name="Tunstrom K."/>
        </authorList>
    </citation>
    <scope>NUCLEOTIDE SEQUENCE</scope>
</reference>
<evidence type="ECO:0000259" key="1">
    <source>
        <dbReference type="Pfam" id="PF13358"/>
    </source>
</evidence>
<dbReference type="PANTHER" id="PTHR33939:SF1">
    <property type="entry name" value="DUF4371 DOMAIN-CONTAINING PROTEIN"/>
    <property type="match status" value="1"/>
</dbReference>
<comment type="caution">
    <text evidence="2">The sequence shown here is derived from an EMBL/GenBank/DDBJ whole genome shotgun (WGS) entry which is preliminary data.</text>
</comment>
<name>A0AAU9UW42_EUPED</name>
<sequence>MERYDIIAWRARYIERMRKNRLIEKRPVVYLDETYIHPTYHAKSCWQSAEEDGLLISDSAGKRLIIANAGSENGFVPNALLIFRSQSQSVDYHDDMNATNFLKWMTEMVVPYLPEKSLVVMDNAPYHCTQINRAPTMSNLKSELQEWLKEKNIFFEESWTKPVLYDIIKKNKVPPVYAIDELLRQHNHEVVRLPPYHCDLNPIEKIWSLAKRRVADKNVAQAQNK</sequence>
<dbReference type="Proteomes" id="UP001153954">
    <property type="component" value="Unassembled WGS sequence"/>
</dbReference>
<protein>
    <recommendedName>
        <fullName evidence="1">Tc1-like transposase DDE domain-containing protein</fullName>
    </recommendedName>
</protein>
<dbReference type="EMBL" id="CAKOGL010000024">
    <property type="protein sequence ID" value="CAH2101814.1"/>
    <property type="molecule type" value="Genomic_DNA"/>
</dbReference>
<dbReference type="Gene3D" id="3.30.420.10">
    <property type="entry name" value="Ribonuclease H-like superfamily/Ribonuclease H"/>
    <property type="match status" value="1"/>
</dbReference>
<dbReference type="GO" id="GO:0003676">
    <property type="term" value="F:nucleic acid binding"/>
    <property type="evidence" value="ECO:0007669"/>
    <property type="project" value="InterPro"/>
</dbReference>
<dbReference type="PANTHER" id="PTHR33939">
    <property type="entry name" value="PROTEIN CBG22215"/>
    <property type="match status" value="1"/>
</dbReference>
<organism evidence="2 3">
    <name type="scientific">Euphydryas editha</name>
    <name type="common">Edith's checkerspot</name>
    <dbReference type="NCBI Taxonomy" id="104508"/>
    <lineage>
        <taxon>Eukaryota</taxon>
        <taxon>Metazoa</taxon>
        <taxon>Ecdysozoa</taxon>
        <taxon>Arthropoda</taxon>
        <taxon>Hexapoda</taxon>
        <taxon>Insecta</taxon>
        <taxon>Pterygota</taxon>
        <taxon>Neoptera</taxon>
        <taxon>Endopterygota</taxon>
        <taxon>Lepidoptera</taxon>
        <taxon>Glossata</taxon>
        <taxon>Ditrysia</taxon>
        <taxon>Papilionoidea</taxon>
        <taxon>Nymphalidae</taxon>
        <taxon>Nymphalinae</taxon>
        <taxon>Euphydryas</taxon>
    </lineage>
</organism>
<dbReference type="InterPro" id="IPR038717">
    <property type="entry name" value="Tc1-like_DDE_dom"/>
</dbReference>
<dbReference type="AlphaFoldDB" id="A0AAU9UW42"/>
<dbReference type="Pfam" id="PF13358">
    <property type="entry name" value="DDE_3"/>
    <property type="match status" value="1"/>
</dbReference>
<feature type="domain" description="Tc1-like transposase DDE" evidence="1">
    <location>
        <begin position="88"/>
        <end position="219"/>
    </location>
</feature>